<feature type="domain" description="PAS" evidence="4">
    <location>
        <begin position="303"/>
        <end position="347"/>
    </location>
</feature>
<evidence type="ECO:0000313" key="7">
    <source>
        <dbReference type="Proteomes" id="UP000245657"/>
    </source>
</evidence>
<dbReference type="NCBIfam" id="TIGR00229">
    <property type="entry name" value="sensory_box"/>
    <property type="match status" value="2"/>
</dbReference>
<feature type="modified residue" description="4-aspartylphosphate" evidence="1">
    <location>
        <position position="53"/>
    </location>
</feature>
<dbReference type="GO" id="GO:0006355">
    <property type="term" value="P:regulation of DNA-templated transcription"/>
    <property type="evidence" value="ECO:0007669"/>
    <property type="project" value="InterPro"/>
</dbReference>
<dbReference type="InterPro" id="IPR000014">
    <property type="entry name" value="PAS"/>
</dbReference>
<dbReference type="Pfam" id="PF00072">
    <property type="entry name" value="Response_reg"/>
    <property type="match status" value="1"/>
</dbReference>
<evidence type="ECO:0000259" key="4">
    <source>
        <dbReference type="PROSITE" id="PS50112"/>
    </source>
</evidence>
<dbReference type="SMART" id="SM00448">
    <property type="entry name" value="REC"/>
    <property type="match status" value="1"/>
</dbReference>
<dbReference type="InterPro" id="IPR013656">
    <property type="entry name" value="PAS_4"/>
</dbReference>
<dbReference type="GO" id="GO:0000160">
    <property type="term" value="P:phosphorelay signal transduction system"/>
    <property type="evidence" value="ECO:0007669"/>
    <property type="project" value="InterPro"/>
</dbReference>
<evidence type="ECO:0000259" key="3">
    <source>
        <dbReference type="PROSITE" id="PS50110"/>
    </source>
</evidence>
<dbReference type="Pfam" id="PF00989">
    <property type="entry name" value="PAS"/>
    <property type="match status" value="1"/>
</dbReference>
<keyword evidence="1" id="KW-0597">Phosphoprotein</keyword>
<evidence type="ECO:0008006" key="8">
    <source>
        <dbReference type="Google" id="ProtNLM"/>
    </source>
</evidence>
<proteinExistence type="predicted"/>
<keyword evidence="7" id="KW-1185">Reference proteome</keyword>
<dbReference type="PROSITE" id="PS50113">
    <property type="entry name" value="PAC"/>
    <property type="match status" value="2"/>
</dbReference>
<feature type="domain" description="PAS" evidence="4">
    <location>
        <begin position="134"/>
        <end position="179"/>
    </location>
</feature>
<sequence>MLSVLYVDDEPGLLDIGKIFLERGGNLVVDTVLSPLQALSLLTESTYDCVVSDYQMPEMDGLEFLKEVRKAWHTLPFILFTGKGREDVVIEALNNGADFYLQKGGEPRSQFAELEYKVRLAAERVKVSEELRNSQRMLEDLIDFLPDPTFAIDLNGKVITWNRAIEEMSGVRKSEIIGQGNQIYSVHLFGEKGPLLIDHVLHDFPETTAMYPTITKIGNKLIAERYVPMLNGGTGGYLWLVASPIYNSEGTIIGAIESIRDITTRKKAEEDVKTAYEQLAAAEEELRQQFEDLARNEKQIRDSERRLNDIISFLPDATFAIDLSGIVIAWNNAIEEMTGIDRSEILGTGDFSYAEPFWGCRRPMLIDVVLRSNLSIENHYKKLTKKGDKYFSEMEVPHIYGGKGGYFWFTATPLYNSEGEVIGAIESIRDVTDHKREQDELKAAYEQLTATEEELRQQYKDLAWGEARIREDERFIRDVFSSIQDGITVLDTDLRIIKANPAMNKFSKDGTSVTGLKCYEVYYHSSTPCEDCPAIRTLRTGHPAHKIIKRRGAEGTVGSLDVYSYPLFDSAAGKITGVIEYVRGITDRLNTSENRDSGDENPNSLQ</sequence>
<feature type="coiled-coil region" evidence="2">
    <location>
        <begin position="431"/>
        <end position="461"/>
    </location>
</feature>
<dbReference type="InterPro" id="IPR011006">
    <property type="entry name" value="CheY-like_superfamily"/>
</dbReference>
<dbReference type="Gene3D" id="3.30.450.20">
    <property type="entry name" value="PAS domain"/>
    <property type="match status" value="3"/>
</dbReference>
<dbReference type="InterPro" id="IPR000700">
    <property type="entry name" value="PAS-assoc_C"/>
</dbReference>
<dbReference type="SUPFAM" id="SSF52172">
    <property type="entry name" value="CheY-like"/>
    <property type="match status" value="1"/>
</dbReference>
<dbReference type="PROSITE" id="PS50112">
    <property type="entry name" value="PAS"/>
    <property type="match status" value="2"/>
</dbReference>
<organism evidence="6 7">
    <name type="scientific">Methanospirillum lacunae</name>
    <dbReference type="NCBI Taxonomy" id="668570"/>
    <lineage>
        <taxon>Archaea</taxon>
        <taxon>Methanobacteriati</taxon>
        <taxon>Methanobacteriota</taxon>
        <taxon>Stenosarchaea group</taxon>
        <taxon>Methanomicrobia</taxon>
        <taxon>Methanomicrobiales</taxon>
        <taxon>Methanospirillaceae</taxon>
        <taxon>Methanospirillum</taxon>
    </lineage>
</organism>
<dbReference type="AlphaFoldDB" id="A0A2V2N858"/>
<feature type="domain" description="Response regulatory" evidence="3">
    <location>
        <begin position="3"/>
        <end position="118"/>
    </location>
</feature>
<dbReference type="InterPro" id="IPR013767">
    <property type="entry name" value="PAS_fold"/>
</dbReference>
<dbReference type="GeneID" id="97550394"/>
<dbReference type="PANTHER" id="PTHR44757:SF2">
    <property type="entry name" value="BIOFILM ARCHITECTURE MAINTENANCE PROTEIN MBAA"/>
    <property type="match status" value="1"/>
</dbReference>
<keyword evidence="2" id="KW-0175">Coiled coil</keyword>
<dbReference type="Pfam" id="PF08448">
    <property type="entry name" value="PAS_4"/>
    <property type="match status" value="2"/>
</dbReference>
<feature type="coiled-coil region" evidence="2">
    <location>
        <begin position="265"/>
        <end position="306"/>
    </location>
</feature>
<reference evidence="6 7" key="1">
    <citation type="submission" date="2018-05" db="EMBL/GenBank/DDBJ databases">
        <title>Draft genome of Methanospirillum lacunae Ki8-1.</title>
        <authorList>
            <person name="Dueholm M.S."/>
            <person name="Nielsen P.H."/>
            <person name="Bakmann L.F."/>
            <person name="Otzen D.E."/>
        </authorList>
    </citation>
    <scope>NUCLEOTIDE SEQUENCE [LARGE SCALE GENOMIC DNA]</scope>
    <source>
        <strain evidence="6 7">Ki8-1</strain>
    </source>
</reference>
<dbReference type="RefSeq" id="WP_109969081.1">
    <property type="nucleotide sequence ID" value="NZ_CP176093.1"/>
</dbReference>
<feature type="domain" description="PAC" evidence="5">
    <location>
        <begin position="223"/>
        <end position="274"/>
    </location>
</feature>
<comment type="caution">
    <text evidence="6">The sequence shown here is derived from an EMBL/GenBank/DDBJ whole genome shotgun (WGS) entry which is preliminary data.</text>
</comment>
<dbReference type="InterPro" id="IPR001789">
    <property type="entry name" value="Sig_transdc_resp-reg_receiver"/>
</dbReference>
<evidence type="ECO:0000259" key="5">
    <source>
        <dbReference type="PROSITE" id="PS50113"/>
    </source>
</evidence>
<dbReference type="PANTHER" id="PTHR44757">
    <property type="entry name" value="DIGUANYLATE CYCLASE DGCP"/>
    <property type="match status" value="1"/>
</dbReference>
<protein>
    <recommendedName>
        <fullName evidence="8">Histidine kinase</fullName>
    </recommendedName>
</protein>
<dbReference type="Gene3D" id="3.40.50.2300">
    <property type="match status" value="1"/>
</dbReference>
<dbReference type="SUPFAM" id="SSF55785">
    <property type="entry name" value="PYP-like sensor domain (PAS domain)"/>
    <property type="match status" value="3"/>
</dbReference>
<dbReference type="CDD" id="cd00156">
    <property type="entry name" value="REC"/>
    <property type="match status" value="1"/>
</dbReference>
<dbReference type="InterPro" id="IPR052155">
    <property type="entry name" value="Biofilm_reg_signaling"/>
</dbReference>
<evidence type="ECO:0000313" key="6">
    <source>
        <dbReference type="EMBL" id="PWR71463.1"/>
    </source>
</evidence>
<dbReference type="Proteomes" id="UP000245657">
    <property type="component" value="Unassembled WGS sequence"/>
</dbReference>
<dbReference type="InterPro" id="IPR035965">
    <property type="entry name" value="PAS-like_dom_sf"/>
</dbReference>
<dbReference type="SMART" id="SM00091">
    <property type="entry name" value="PAS"/>
    <property type="match status" value="3"/>
</dbReference>
<gene>
    <name evidence="6" type="ORF">DK846_11410</name>
</gene>
<evidence type="ECO:0000256" key="1">
    <source>
        <dbReference type="PROSITE-ProRule" id="PRU00169"/>
    </source>
</evidence>
<accession>A0A2V2N858</accession>
<dbReference type="PROSITE" id="PS50110">
    <property type="entry name" value="RESPONSE_REGULATORY"/>
    <property type="match status" value="1"/>
</dbReference>
<evidence type="ECO:0000256" key="2">
    <source>
        <dbReference type="SAM" id="Coils"/>
    </source>
</evidence>
<dbReference type="OrthoDB" id="116661at2157"/>
<name>A0A2V2N858_9EURY</name>
<dbReference type="EMBL" id="QGMY01000008">
    <property type="protein sequence ID" value="PWR71463.1"/>
    <property type="molecule type" value="Genomic_DNA"/>
</dbReference>
<feature type="domain" description="PAC" evidence="5">
    <location>
        <begin position="392"/>
        <end position="443"/>
    </location>
</feature>
<dbReference type="CDD" id="cd00130">
    <property type="entry name" value="PAS"/>
    <property type="match status" value="2"/>
</dbReference>